<dbReference type="Proteomes" id="UP000324133">
    <property type="component" value="Unassembled WGS sequence"/>
</dbReference>
<sequence length="134" mass="15103">MKKNLLLLLLAFISFSCFDKDEEPAVIPSGTYVGQFQRSSPTADYDVANVTLVLDGNSFSGSSDRVKYPAIGQGTYHVEGQEIVFKDKSFWTAEFDWTLILDGAYTVSTNDQDITFTRKRGDITDVYRLRLQQP</sequence>
<feature type="chain" id="PRO_5022965691" description="Lipocalin-like domain-containing protein" evidence="1">
    <location>
        <begin position="20"/>
        <end position="134"/>
    </location>
</feature>
<proteinExistence type="predicted"/>
<gene>
    <name evidence="2" type="ORF">FOA19_19305</name>
</gene>
<keyword evidence="3" id="KW-1185">Reference proteome</keyword>
<evidence type="ECO:0000313" key="3">
    <source>
        <dbReference type="Proteomes" id="UP000324133"/>
    </source>
</evidence>
<organism evidence="2 3">
    <name type="scientific">Rufibacter hautae</name>
    <dbReference type="NCBI Taxonomy" id="2595005"/>
    <lineage>
        <taxon>Bacteria</taxon>
        <taxon>Pseudomonadati</taxon>
        <taxon>Bacteroidota</taxon>
        <taxon>Cytophagia</taxon>
        <taxon>Cytophagales</taxon>
        <taxon>Hymenobacteraceae</taxon>
        <taxon>Rufibacter</taxon>
    </lineage>
</organism>
<keyword evidence="1" id="KW-0732">Signal</keyword>
<dbReference type="OrthoDB" id="708590at2"/>
<dbReference type="RefSeq" id="WP_149092479.1">
    <property type="nucleotide sequence ID" value="NZ_VKKY01000003.1"/>
</dbReference>
<protein>
    <recommendedName>
        <fullName evidence="4">Lipocalin-like domain-containing protein</fullName>
    </recommendedName>
</protein>
<reference evidence="2 3" key="1">
    <citation type="submission" date="2019-07" db="EMBL/GenBank/DDBJ databases">
        <title>Rufibacter sp. nov., isolated from lake sediment.</title>
        <authorList>
            <person name="Qu J.-H."/>
        </authorList>
    </citation>
    <scope>NUCLEOTIDE SEQUENCE [LARGE SCALE GENOMIC DNA]</scope>
    <source>
        <strain evidence="2 3">NBS58-1</strain>
    </source>
</reference>
<name>A0A5B6T9I7_9BACT</name>
<comment type="caution">
    <text evidence="2">The sequence shown here is derived from an EMBL/GenBank/DDBJ whole genome shotgun (WGS) entry which is preliminary data.</text>
</comment>
<accession>A0A5B6T9I7</accession>
<dbReference type="EMBL" id="VKKY01000003">
    <property type="protein sequence ID" value="KAA3436537.1"/>
    <property type="molecule type" value="Genomic_DNA"/>
</dbReference>
<feature type="signal peptide" evidence="1">
    <location>
        <begin position="1"/>
        <end position="19"/>
    </location>
</feature>
<dbReference type="PROSITE" id="PS51257">
    <property type="entry name" value="PROKAR_LIPOPROTEIN"/>
    <property type="match status" value="1"/>
</dbReference>
<dbReference type="AlphaFoldDB" id="A0A5B6T9I7"/>
<evidence type="ECO:0000313" key="2">
    <source>
        <dbReference type="EMBL" id="KAA3436537.1"/>
    </source>
</evidence>
<evidence type="ECO:0000256" key="1">
    <source>
        <dbReference type="SAM" id="SignalP"/>
    </source>
</evidence>
<evidence type="ECO:0008006" key="4">
    <source>
        <dbReference type="Google" id="ProtNLM"/>
    </source>
</evidence>